<organism evidence="1 2">
    <name type="scientific">Dryococelus australis</name>
    <dbReference type="NCBI Taxonomy" id="614101"/>
    <lineage>
        <taxon>Eukaryota</taxon>
        <taxon>Metazoa</taxon>
        <taxon>Ecdysozoa</taxon>
        <taxon>Arthropoda</taxon>
        <taxon>Hexapoda</taxon>
        <taxon>Insecta</taxon>
        <taxon>Pterygota</taxon>
        <taxon>Neoptera</taxon>
        <taxon>Polyneoptera</taxon>
        <taxon>Phasmatodea</taxon>
        <taxon>Verophasmatodea</taxon>
        <taxon>Anareolatae</taxon>
        <taxon>Phasmatidae</taxon>
        <taxon>Eurycanthinae</taxon>
        <taxon>Dryococelus</taxon>
    </lineage>
</organism>
<dbReference type="Proteomes" id="UP001159363">
    <property type="component" value="Chromosome 2"/>
</dbReference>
<reference evidence="1 2" key="1">
    <citation type="submission" date="2023-02" db="EMBL/GenBank/DDBJ databases">
        <title>LHISI_Scaffold_Assembly.</title>
        <authorList>
            <person name="Stuart O.P."/>
            <person name="Cleave R."/>
            <person name="Magrath M.J.L."/>
            <person name="Mikheyev A.S."/>
        </authorList>
    </citation>
    <scope>NUCLEOTIDE SEQUENCE [LARGE SCALE GENOMIC DNA]</scope>
    <source>
        <strain evidence="1">Daus_M_001</strain>
        <tissue evidence="1">Leg muscle</tissue>
    </source>
</reference>
<proteinExistence type="predicted"/>
<protein>
    <submittedName>
        <fullName evidence="1">Uncharacterized protein</fullName>
    </submittedName>
</protein>
<keyword evidence="2" id="KW-1185">Reference proteome</keyword>
<accession>A0ABQ9I9D2</accession>
<comment type="caution">
    <text evidence="1">The sequence shown here is derived from an EMBL/GenBank/DDBJ whole genome shotgun (WGS) entry which is preliminary data.</text>
</comment>
<dbReference type="EMBL" id="JARBHB010000002">
    <property type="protein sequence ID" value="KAJ8892899.1"/>
    <property type="molecule type" value="Genomic_DNA"/>
</dbReference>
<evidence type="ECO:0000313" key="1">
    <source>
        <dbReference type="EMBL" id="KAJ8892899.1"/>
    </source>
</evidence>
<name>A0ABQ9I9D2_9NEOP</name>
<sequence length="101" mass="11611">MFTPDRIFNTDETVVTTVHNPRQAIFPNGLKQVGSMTSFEWGTSITIYSSSNSYTHFSSTHNLQPLDSTIFGPFKKYYNSASFEWMLTNWVNLLKIYDVAK</sequence>
<gene>
    <name evidence="1" type="ORF">PR048_005480</name>
</gene>
<evidence type="ECO:0000313" key="2">
    <source>
        <dbReference type="Proteomes" id="UP001159363"/>
    </source>
</evidence>